<feature type="compositionally biased region" description="Basic and acidic residues" evidence="1">
    <location>
        <begin position="31"/>
        <end position="41"/>
    </location>
</feature>
<name>A0A2U1QGJ2_ARTAN</name>
<organism evidence="2 3">
    <name type="scientific">Artemisia annua</name>
    <name type="common">Sweet wormwood</name>
    <dbReference type="NCBI Taxonomy" id="35608"/>
    <lineage>
        <taxon>Eukaryota</taxon>
        <taxon>Viridiplantae</taxon>
        <taxon>Streptophyta</taxon>
        <taxon>Embryophyta</taxon>
        <taxon>Tracheophyta</taxon>
        <taxon>Spermatophyta</taxon>
        <taxon>Magnoliopsida</taxon>
        <taxon>eudicotyledons</taxon>
        <taxon>Gunneridae</taxon>
        <taxon>Pentapetalae</taxon>
        <taxon>asterids</taxon>
        <taxon>campanulids</taxon>
        <taxon>Asterales</taxon>
        <taxon>Asteraceae</taxon>
        <taxon>Asteroideae</taxon>
        <taxon>Anthemideae</taxon>
        <taxon>Artemisiinae</taxon>
        <taxon>Artemisia</taxon>
    </lineage>
</organism>
<dbReference type="EMBL" id="PKPP01000145">
    <property type="protein sequence ID" value="PWA97087.1"/>
    <property type="molecule type" value="Genomic_DNA"/>
</dbReference>
<keyword evidence="3" id="KW-1185">Reference proteome</keyword>
<evidence type="ECO:0000256" key="1">
    <source>
        <dbReference type="SAM" id="MobiDB-lite"/>
    </source>
</evidence>
<dbReference type="AlphaFoldDB" id="A0A2U1QGJ2"/>
<accession>A0A2U1QGJ2</accession>
<feature type="compositionally biased region" description="Polar residues" evidence="1">
    <location>
        <begin position="21"/>
        <end position="30"/>
    </location>
</feature>
<sequence length="123" mass="13320">MEKGFLNVNSAYKSAKKNESEMTPINIDSESTQHKEAHDDEGFVEASKKKGKGKLQGTNRQVDGIRFQKPKVSYYYRPVTKPKNGGASTSKPSVQSNKGSPTVNVGSTCNKPTTVPTSSTDPP</sequence>
<proteinExistence type="predicted"/>
<feature type="region of interest" description="Disordered" evidence="1">
    <location>
        <begin position="1"/>
        <end position="123"/>
    </location>
</feature>
<feature type="compositionally biased region" description="Low complexity" evidence="1">
    <location>
        <begin position="112"/>
        <end position="123"/>
    </location>
</feature>
<comment type="caution">
    <text evidence="2">The sequence shown here is derived from an EMBL/GenBank/DDBJ whole genome shotgun (WGS) entry which is preliminary data.</text>
</comment>
<evidence type="ECO:0000313" key="2">
    <source>
        <dbReference type="EMBL" id="PWA97087.1"/>
    </source>
</evidence>
<reference evidence="2 3" key="1">
    <citation type="journal article" date="2018" name="Mol. Plant">
        <title>The genome of Artemisia annua provides insight into the evolution of Asteraceae family and artemisinin biosynthesis.</title>
        <authorList>
            <person name="Shen Q."/>
            <person name="Zhang L."/>
            <person name="Liao Z."/>
            <person name="Wang S."/>
            <person name="Yan T."/>
            <person name="Shi P."/>
            <person name="Liu M."/>
            <person name="Fu X."/>
            <person name="Pan Q."/>
            <person name="Wang Y."/>
            <person name="Lv Z."/>
            <person name="Lu X."/>
            <person name="Zhang F."/>
            <person name="Jiang W."/>
            <person name="Ma Y."/>
            <person name="Chen M."/>
            <person name="Hao X."/>
            <person name="Li L."/>
            <person name="Tang Y."/>
            <person name="Lv G."/>
            <person name="Zhou Y."/>
            <person name="Sun X."/>
            <person name="Brodelius P.E."/>
            <person name="Rose J.K.C."/>
            <person name="Tang K."/>
        </authorList>
    </citation>
    <scope>NUCLEOTIDE SEQUENCE [LARGE SCALE GENOMIC DNA]</scope>
    <source>
        <strain evidence="3">cv. Huhao1</strain>
        <tissue evidence="2">Leaf</tissue>
    </source>
</reference>
<dbReference type="Proteomes" id="UP000245207">
    <property type="component" value="Unassembled WGS sequence"/>
</dbReference>
<evidence type="ECO:0000313" key="3">
    <source>
        <dbReference type="Proteomes" id="UP000245207"/>
    </source>
</evidence>
<gene>
    <name evidence="2" type="ORF">CTI12_AA032890</name>
</gene>
<feature type="compositionally biased region" description="Polar residues" evidence="1">
    <location>
        <begin position="86"/>
        <end position="111"/>
    </location>
</feature>
<protein>
    <submittedName>
        <fullName evidence="2">Uncharacterized protein</fullName>
    </submittedName>
</protein>